<evidence type="ECO:0000256" key="6">
    <source>
        <dbReference type="PIRSR" id="PIRSR608901-1"/>
    </source>
</evidence>
<accession>A0A075H0W9</accession>
<dbReference type="GO" id="GO:0016811">
    <property type="term" value="F:hydrolase activity, acting on carbon-nitrogen (but not peptide) bonds, in linear amides"/>
    <property type="evidence" value="ECO:0007669"/>
    <property type="project" value="InterPro"/>
</dbReference>
<organism evidence="9">
    <name type="scientific">uncultured marine group II/III euryarchaeote KM3_205_C10</name>
    <dbReference type="NCBI Taxonomy" id="1456424"/>
    <lineage>
        <taxon>Archaea</taxon>
        <taxon>Methanobacteriati</taxon>
        <taxon>Methanobacteriota</taxon>
        <taxon>environmental samples</taxon>
    </lineage>
</organism>
<evidence type="ECO:0000256" key="3">
    <source>
        <dbReference type="ARBA" id="ARBA00022801"/>
    </source>
</evidence>
<evidence type="ECO:0000256" key="2">
    <source>
        <dbReference type="ARBA" id="ARBA00022692"/>
    </source>
</evidence>
<evidence type="ECO:0000256" key="4">
    <source>
        <dbReference type="ARBA" id="ARBA00022989"/>
    </source>
</evidence>
<feature type="binding site" evidence="7">
    <location>
        <position position="201"/>
    </location>
    <ligand>
        <name>Zn(2+)</name>
        <dbReference type="ChEBI" id="CHEBI:29105"/>
        <note>catalytic</note>
    </ligand>
</feature>
<evidence type="ECO:0000256" key="7">
    <source>
        <dbReference type="PIRSR" id="PIRSR608901-2"/>
    </source>
</evidence>
<comment type="cofactor">
    <cofactor evidence="7">
        <name>Zn(2+)</name>
        <dbReference type="ChEBI" id="CHEBI:29105"/>
    </cofactor>
</comment>
<evidence type="ECO:0000256" key="1">
    <source>
        <dbReference type="ARBA" id="ARBA00004141"/>
    </source>
</evidence>
<feature type="binding site" evidence="7">
    <location>
        <position position="197"/>
    </location>
    <ligand>
        <name>Zn(2+)</name>
        <dbReference type="ChEBI" id="CHEBI:29105"/>
        <note>catalytic</note>
    </ligand>
</feature>
<feature type="binding site" evidence="7">
    <location>
        <position position="76"/>
    </location>
    <ligand>
        <name>Zn(2+)</name>
        <dbReference type="ChEBI" id="CHEBI:29105"/>
        <note>catalytic</note>
    </ligand>
</feature>
<feature type="transmembrane region" description="Helical" evidence="8">
    <location>
        <begin position="199"/>
        <end position="218"/>
    </location>
</feature>
<evidence type="ECO:0000256" key="5">
    <source>
        <dbReference type="ARBA" id="ARBA00023136"/>
    </source>
</evidence>
<evidence type="ECO:0000256" key="8">
    <source>
        <dbReference type="SAM" id="Phobius"/>
    </source>
</evidence>
<keyword evidence="7" id="KW-0862">Zinc</keyword>
<feature type="transmembrane region" description="Helical" evidence="8">
    <location>
        <begin position="164"/>
        <end position="184"/>
    </location>
</feature>
<dbReference type="EMBL" id="KF900807">
    <property type="protein sequence ID" value="AIF07613.1"/>
    <property type="molecule type" value="Genomic_DNA"/>
</dbReference>
<feature type="transmembrane region" description="Helical" evidence="8">
    <location>
        <begin position="82"/>
        <end position="104"/>
    </location>
</feature>
<dbReference type="GO" id="GO:0006672">
    <property type="term" value="P:ceramide metabolic process"/>
    <property type="evidence" value="ECO:0007669"/>
    <property type="project" value="InterPro"/>
</dbReference>
<dbReference type="InterPro" id="IPR008901">
    <property type="entry name" value="ACER"/>
</dbReference>
<feature type="transmembrane region" description="Helical" evidence="8">
    <location>
        <begin position="111"/>
        <end position="134"/>
    </location>
</feature>
<dbReference type="Pfam" id="PF05875">
    <property type="entry name" value="Ceramidase"/>
    <property type="match status" value="1"/>
</dbReference>
<sequence length="233" mass="25781">MATDWFEAIDAYCERTDATLWSEPLNALSNLAFIAAFIASVYCYRRYREEAGQHRWEFVLLLGLLCAIGIGSFLFHTFATRWALVADVGPITLFQFAYLGIFCWHMLAPRWWVVLAGWAAFVVTTLLLAIPFPADYANGSSSYFSGLLFIALLGGYSHHAQKEGAWLVLLATPLFMTALLFRSIDQQACDAFPPGTHFLWHLFNGGMLYCLFAGLVAGSGPGGLQTRLLSAGD</sequence>
<feature type="transmembrane region" description="Helical" evidence="8">
    <location>
        <begin position="56"/>
        <end position="76"/>
    </location>
</feature>
<keyword evidence="6" id="KW-0106">Calcium</keyword>
<evidence type="ECO:0008006" key="10">
    <source>
        <dbReference type="Google" id="ProtNLM"/>
    </source>
</evidence>
<dbReference type="GO" id="GO:0016020">
    <property type="term" value="C:membrane"/>
    <property type="evidence" value="ECO:0007669"/>
    <property type="project" value="UniProtKB-SubCell"/>
</dbReference>
<name>A0A075H0W9_9EURY</name>
<comment type="subcellular location">
    <subcellularLocation>
        <location evidence="1">Membrane</location>
        <topology evidence="1">Multi-pass membrane protein</topology>
    </subcellularLocation>
</comment>
<keyword evidence="2 8" id="KW-0812">Transmembrane</keyword>
<keyword evidence="6" id="KW-0479">Metal-binding</keyword>
<feature type="binding site" evidence="6">
    <location>
        <position position="23"/>
    </location>
    <ligand>
        <name>Ca(2+)</name>
        <dbReference type="ChEBI" id="CHEBI:29108"/>
    </ligand>
</feature>
<dbReference type="GO" id="GO:0046872">
    <property type="term" value="F:metal ion binding"/>
    <property type="evidence" value="ECO:0007669"/>
    <property type="project" value="UniProtKB-KW"/>
</dbReference>
<keyword evidence="4 8" id="KW-1133">Transmembrane helix</keyword>
<protein>
    <recommendedName>
        <fullName evidence="10">Ceramidase</fullName>
    </recommendedName>
</protein>
<proteinExistence type="predicted"/>
<feature type="transmembrane region" description="Helical" evidence="8">
    <location>
        <begin position="27"/>
        <end position="44"/>
    </location>
</feature>
<feature type="transmembrane region" description="Helical" evidence="8">
    <location>
        <begin position="140"/>
        <end position="157"/>
    </location>
</feature>
<keyword evidence="5 8" id="KW-0472">Membrane</keyword>
<reference evidence="9" key="1">
    <citation type="journal article" date="2014" name="Genome Biol. Evol.">
        <title>Pangenome evidence for extensive interdomain horizontal transfer affecting lineage core and shell genes in uncultured planktonic thaumarchaeota and euryarchaeota.</title>
        <authorList>
            <person name="Deschamps P."/>
            <person name="Zivanovic Y."/>
            <person name="Moreira D."/>
            <person name="Rodriguez-Valera F."/>
            <person name="Lopez-Garcia P."/>
        </authorList>
    </citation>
    <scope>NUCLEOTIDE SEQUENCE</scope>
</reference>
<dbReference type="AlphaFoldDB" id="A0A075H0W9"/>
<evidence type="ECO:0000313" key="9">
    <source>
        <dbReference type="EMBL" id="AIF07613.1"/>
    </source>
</evidence>
<keyword evidence="3" id="KW-0378">Hydrolase</keyword>